<proteinExistence type="predicted"/>
<feature type="non-terminal residue" evidence="1">
    <location>
        <position position="166"/>
    </location>
</feature>
<reference evidence="1 2" key="1">
    <citation type="submission" date="2021-06" db="EMBL/GenBank/DDBJ databases">
        <authorList>
            <person name="Kallberg Y."/>
            <person name="Tangrot J."/>
            <person name="Rosling A."/>
        </authorList>
    </citation>
    <scope>NUCLEOTIDE SEQUENCE [LARGE SCALE GENOMIC DNA]</scope>
    <source>
        <strain evidence="1 2">120-4 pot B 10/14</strain>
    </source>
</reference>
<organism evidence="1 2">
    <name type="scientific">Gigaspora margarita</name>
    <dbReference type="NCBI Taxonomy" id="4874"/>
    <lineage>
        <taxon>Eukaryota</taxon>
        <taxon>Fungi</taxon>
        <taxon>Fungi incertae sedis</taxon>
        <taxon>Mucoromycota</taxon>
        <taxon>Glomeromycotina</taxon>
        <taxon>Glomeromycetes</taxon>
        <taxon>Diversisporales</taxon>
        <taxon>Gigasporaceae</taxon>
        <taxon>Gigaspora</taxon>
    </lineage>
</organism>
<evidence type="ECO:0000313" key="2">
    <source>
        <dbReference type="Proteomes" id="UP000789901"/>
    </source>
</evidence>
<comment type="caution">
    <text evidence="1">The sequence shown here is derived from an EMBL/GenBank/DDBJ whole genome shotgun (WGS) entry which is preliminary data.</text>
</comment>
<name>A0ABN7WC57_GIGMA</name>
<accession>A0ABN7WC57</accession>
<dbReference type="Proteomes" id="UP000789901">
    <property type="component" value="Unassembled WGS sequence"/>
</dbReference>
<evidence type="ECO:0000313" key="1">
    <source>
        <dbReference type="EMBL" id="CAG8824021.1"/>
    </source>
</evidence>
<gene>
    <name evidence="1" type="ORF">GMARGA_LOCUS28475</name>
</gene>
<dbReference type="EMBL" id="CAJVQB010036485">
    <property type="protein sequence ID" value="CAG8824021.1"/>
    <property type="molecule type" value="Genomic_DNA"/>
</dbReference>
<sequence>PFGGKLKDFIKVFINEVHKLEQGLIININGVNCWITGGLAIVIADLLQGNDIVGVLHHNANLGYQTYSFQNLPNLHINRHLVDHAHQYSICINTAVDLELVLLQQINTLQTLRYLADGGIDDQINNMIAQSIFKELIGIPQLHNLLSDWCIDNSSFSIHILQEYSQ</sequence>
<protein>
    <submittedName>
        <fullName evidence="1">45316_t:CDS:1</fullName>
    </submittedName>
</protein>
<keyword evidence="2" id="KW-1185">Reference proteome</keyword>
<feature type="non-terminal residue" evidence="1">
    <location>
        <position position="1"/>
    </location>
</feature>